<dbReference type="Pfam" id="PF01380">
    <property type="entry name" value="SIS"/>
    <property type="match status" value="2"/>
</dbReference>
<name>A0ABX7GRR0_9GAMM</name>
<evidence type="ECO:0000256" key="4">
    <source>
        <dbReference type="ARBA" id="ARBA00022576"/>
    </source>
</evidence>
<comment type="catalytic activity">
    <reaction evidence="1 8">
        <text>D-fructose 6-phosphate + L-glutamine = D-glucosamine 6-phosphate + L-glutamate</text>
        <dbReference type="Rhea" id="RHEA:13237"/>
        <dbReference type="ChEBI" id="CHEBI:29985"/>
        <dbReference type="ChEBI" id="CHEBI:58359"/>
        <dbReference type="ChEBI" id="CHEBI:58725"/>
        <dbReference type="ChEBI" id="CHEBI:61527"/>
        <dbReference type="EC" id="2.6.1.16"/>
    </reaction>
</comment>
<evidence type="ECO:0000256" key="6">
    <source>
        <dbReference type="ARBA" id="ARBA00022737"/>
    </source>
</evidence>
<keyword evidence="12" id="KW-1185">Reference proteome</keyword>
<dbReference type="PANTHER" id="PTHR10937:SF0">
    <property type="entry name" value="GLUTAMINE--FRUCTOSE-6-PHOSPHATE TRANSAMINASE (ISOMERIZING)"/>
    <property type="match status" value="1"/>
</dbReference>
<dbReference type="SUPFAM" id="SSF56235">
    <property type="entry name" value="N-terminal nucleophile aminohydrolases (Ntn hydrolases)"/>
    <property type="match status" value="1"/>
</dbReference>
<dbReference type="InterPro" id="IPR017932">
    <property type="entry name" value="GATase_2_dom"/>
</dbReference>
<keyword evidence="5 8" id="KW-0808">Transferase</keyword>
<dbReference type="EC" id="2.6.1.16" evidence="2 8"/>
<dbReference type="InterPro" id="IPR005855">
    <property type="entry name" value="GFAT"/>
</dbReference>
<dbReference type="SUPFAM" id="SSF53697">
    <property type="entry name" value="SIS domain"/>
    <property type="match status" value="1"/>
</dbReference>
<protein>
    <recommendedName>
        <fullName evidence="3 8">Glutamine--fructose-6-phosphate aminotransferase [isomerizing]</fullName>
        <ecNumber evidence="2 8">2.6.1.16</ecNumber>
    </recommendedName>
    <alternativeName>
        <fullName evidence="8">D-fructose-6-phosphate amidotransferase</fullName>
    </alternativeName>
    <alternativeName>
        <fullName evidence="8">GFAT</fullName>
    </alternativeName>
    <alternativeName>
        <fullName evidence="8">Glucosamine-6-phosphate synthase</fullName>
    </alternativeName>
    <alternativeName>
        <fullName evidence="8">Hexosephosphate aminotransferase</fullName>
    </alternativeName>
    <alternativeName>
        <fullName evidence="8">L-glutamine--D-fructose-6-phosphate amidotransferase</fullName>
    </alternativeName>
</protein>
<dbReference type="InterPro" id="IPR035490">
    <property type="entry name" value="GlmS/FrlB_SIS"/>
</dbReference>
<keyword evidence="7" id="KW-0315">Glutamine amidotransferase</keyword>
<gene>
    <name evidence="8 11" type="primary">glmS</name>
    <name evidence="11" type="ORF">ISN74_17040</name>
</gene>
<comment type="function">
    <text evidence="8">Catalyzes the first step in hexosamine metabolism, converting fructose-6P into glucosamine-6P using glutamine as a nitrogen source.</text>
</comment>
<dbReference type="NCBIfam" id="TIGR01135">
    <property type="entry name" value="glmS"/>
    <property type="match status" value="1"/>
</dbReference>
<dbReference type="CDD" id="cd05009">
    <property type="entry name" value="SIS_GlmS_GlmD_2"/>
    <property type="match status" value="1"/>
</dbReference>
<dbReference type="Pfam" id="PF13522">
    <property type="entry name" value="GATase_6"/>
    <property type="match status" value="1"/>
</dbReference>
<feature type="initiator methionine" description="Removed" evidence="8">
    <location>
        <position position="1"/>
    </location>
</feature>
<evidence type="ECO:0000313" key="11">
    <source>
        <dbReference type="EMBL" id="QRN53122.1"/>
    </source>
</evidence>
<feature type="domain" description="SIS" evidence="10">
    <location>
        <begin position="457"/>
        <end position="599"/>
    </location>
</feature>
<feature type="domain" description="Glutamine amidotransferase type-2" evidence="9">
    <location>
        <begin position="2"/>
        <end position="217"/>
    </location>
</feature>
<evidence type="ECO:0000313" key="12">
    <source>
        <dbReference type="Proteomes" id="UP000663181"/>
    </source>
</evidence>
<comment type="subunit">
    <text evidence="8">Homodimer.</text>
</comment>
<dbReference type="InterPro" id="IPR047084">
    <property type="entry name" value="GFAT_N"/>
</dbReference>
<evidence type="ECO:0000259" key="9">
    <source>
        <dbReference type="PROSITE" id="PS51278"/>
    </source>
</evidence>
<organism evidence="11 12">
    <name type="scientific">Dyella caseinilytica</name>
    <dbReference type="NCBI Taxonomy" id="1849581"/>
    <lineage>
        <taxon>Bacteria</taxon>
        <taxon>Pseudomonadati</taxon>
        <taxon>Pseudomonadota</taxon>
        <taxon>Gammaproteobacteria</taxon>
        <taxon>Lysobacterales</taxon>
        <taxon>Rhodanobacteraceae</taxon>
        <taxon>Dyella</taxon>
    </lineage>
</organism>
<dbReference type="PROSITE" id="PS51278">
    <property type="entry name" value="GATASE_TYPE_2"/>
    <property type="match status" value="1"/>
</dbReference>
<dbReference type="GO" id="GO:0004360">
    <property type="term" value="F:glutamine-fructose-6-phosphate transaminase (isomerizing) activity"/>
    <property type="evidence" value="ECO:0007669"/>
    <property type="project" value="UniProtKB-EC"/>
</dbReference>
<dbReference type="CDD" id="cd00714">
    <property type="entry name" value="GFAT"/>
    <property type="match status" value="1"/>
</dbReference>
<feature type="active site" description="For Fru-6P isomerization activity" evidence="8">
    <location>
        <position position="604"/>
    </location>
</feature>
<dbReference type="RefSeq" id="WP_188800353.1">
    <property type="nucleotide sequence ID" value="NZ_BMIZ01000002.1"/>
</dbReference>
<evidence type="ECO:0000256" key="8">
    <source>
        <dbReference type="HAMAP-Rule" id="MF_00164"/>
    </source>
</evidence>
<keyword evidence="6" id="KW-0677">Repeat</keyword>
<dbReference type="Gene3D" id="3.40.50.10490">
    <property type="entry name" value="Glucose-6-phosphate isomerase like protein, domain 1"/>
    <property type="match status" value="2"/>
</dbReference>
<evidence type="ECO:0000256" key="5">
    <source>
        <dbReference type="ARBA" id="ARBA00022679"/>
    </source>
</evidence>
<dbReference type="EMBL" id="CP064030">
    <property type="protein sequence ID" value="QRN53122.1"/>
    <property type="molecule type" value="Genomic_DNA"/>
</dbReference>
<dbReference type="InterPro" id="IPR029055">
    <property type="entry name" value="Ntn_hydrolases_N"/>
</dbReference>
<comment type="subcellular location">
    <subcellularLocation>
        <location evidence="8">Cytoplasm</location>
    </subcellularLocation>
</comment>
<evidence type="ECO:0000256" key="7">
    <source>
        <dbReference type="ARBA" id="ARBA00022962"/>
    </source>
</evidence>
<evidence type="ECO:0000259" key="10">
    <source>
        <dbReference type="PROSITE" id="PS51464"/>
    </source>
</evidence>
<dbReference type="InterPro" id="IPR001347">
    <property type="entry name" value="SIS_dom"/>
</dbReference>
<dbReference type="InterPro" id="IPR046348">
    <property type="entry name" value="SIS_dom_sf"/>
</dbReference>
<sequence>MCGIVAAVAQRDVAPLLIAGLKALEYRGYDSAGLAVLEGGQVRRVRAKGKVREMEALYLADPLPGSTGIAHTRWATHGVPNEVNAHPHMIGRVTIVHNGIIENYASLRTELQSKGYVFTSETDTEVMAALIEVNLSKGMKLREAVLATVRELEGAYAIAVISRDEPGRVVGARRGAPLLVGVGIGEHFLGSDAQALIQVTNKIIYLDDDDVVEITRENAKIYTLDGNAVERAMHESELSADAVERGEYRHYMQKEIFEQPRAVSDTLEARINAQGVLPNIFGVNGDELLAKVKGLHIIACGTSYHAGMVAKYWIEEYARLPVSVEVASEYRYREAVVPEGTLFIAISQSGETADTLAAMRESRRRGYLGTLAICNVPESSVVREADLKLMTRAGPEIGVASTKAFTTQLSALALLTLHLAKQRGLDTARYNDLCAQLLHMPRSIDDALKLEPQIIELAERFVHRHHALFLGRGAHYPVALEGSLKLKEISYIHAEAYPAGELKHGPLALVDEDMPVIAVAPNGPLLDKLKSNLQEVRARGGELIVFADTTAHIDGNATRGVILRIDAGGEFIAPAVFTVPLQLLAYHVAVLRGTDVDQPRNLAKSVTVE</sequence>
<feature type="active site" description="Nucleophile; for GATase activity" evidence="8">
    <location>
        <position position="2"/>
    </location>
</feature>
<keyword evidence="8" id="KW-0963">Cytoplasm</keyword>
<accession>A0ABX7GRR0</accession>
<dbReference type="HAMAP" id="MF_00164">
    <property type="entry name" value="GlmS"/>
    <property type="match status" value="1"/>
</dbReference>
<evidence type="ECO:0000256" key="1">
    <source>
        <dbReference type="ARBA" id="ARBA00001031"/>
    </source>
</evidence>
<proteinExistence type="inferred from homology"/>
<dbReference type="NCBIfam" id="NF001484">
    <property type="entry name" value="PRK00331.1"/>
    <property type="match status" value="1"/>
</dbReference>
<dbReference type="Gene3D" id="3.60.20.10">
    <property type="entry name" value="Glutamine Phosphoribosylpyrophosphate, subunit 1, domain 1"/>
    <property type="match status" value="1"/>
</dbReference>
<dbReference type="PANTHER" id="PTHR10937">
    <property type="entry name" value="GLUCOSAMINE--FRUCTOSE-6-PHOSPHATE AMINOTRANSFERASE, ISOMERIZING"/>
    <property type="match status" value="1"/>
</dbReference>
<reference evidence="11 12" key="1">
    <citation type="submission" date="2020-10" db="EMBL/GenBank/DDBJ databases">
        <title>Phylogeny of dyella-like bacteria.</title>
        <authorList>
            <person name="Fu J."/>
        </authorList>
    </citation>
    <scope>NUCLEOTIDE SEQUENCE [LARGE SCALE GENOMIC DNA]</scope>
    <source>
        <strain evidence="11 12">DHOB09</strain>
    </source>
</reference>
<feature type="domain" description="SIS" evidence="10">
    <location>
        <begin position="285"/>
        <end position="425"/>
    </location>
</feature>
<evidence type="ECO:0000256" key="3">
    <source>
        <dbReference type="ARBA" id="ARBA00016090"/>
    </source>
</evidence>
<keyword evidence="4 8" id="KW-0032">Aminotransferase</keyword>
<dbReference type="Proteomes" id="UP000663181">
    <property type="component" value="Chromosome"/>
</dbReference>
<evidence type="ECO:0000256" key="2">
    <source>
        <dbReference type="ARBA" id="ARBA00012916"/>
    </source>
</evidence>
<dbReference type="CDD" id="cd05008">
    <property type="entry name" value="SIS_GlmS_GlmD_1"/>
    <property type="match status" value="1"/>
</dbReference>
<dbReference type="PROSITE" id="PS51464">
    <property type="entry name" value="SIS"/>
    <property type="match status" value="2"/>
</dbReference>
<dbReference type="InterPro" id="IPR035466">
    <property type="entry name" value="GlmS/AgaS_SIS"/>
</dbReference>